<dbReference type="InterPro" id="IPR009014">
    <property type="entry name" value="Transketo_C/PFOR_II"/>
</dbReference>
<evidence type="ECO:0000259" key="6">
    <source>
        <dbReference type="Pfam" id="PF09364"/>
    </source>
</evidence>
<evidence type="ECO:0008006" key="9">
    <source>
        <dbReference type="Google" id="ProtNLM"/>
    </source>
</evidence>
<comment type="caution">
    <text evidence="7">The sequence shown here is derived from an EMBL/GenBank/DDBJ whole genome shotgun (WGS) entry which is preliminary data.</text>
</comment>
<evidence type="ECO:0000256" key="1">
    <source>
        <dbReference type="ARBA" id="ARBA00001964"/>
    </source>
</evidence>
<proteinExistence type="inferred from homology"/>
<protein>
    <recommendedName>
        <fullName evidence="9">Phosphoketolase</fullName>
    </recommendedName>
</protein>
<dbReference type="PANTHER" id="PTHR31273:SF0">
    <property type="entry name" value="PHOSPHOKETOLASE-RELATED"/>
    <property type="match status" value="1"/>
</dbReference>
<dbReference type="Pfam" id="PF09363">
    <property type="entry name" value="XFP_C"/>
    <property type="match status" value="1"/>
</dbReference>
<dbReference type="PIRSF" id="PIRSF017245">
    <property type="entry name" value="Phosphoketolase"/>
    <property type="match status" value="1"/>
</dbReference>
<gene>
    <name evidence="7" type="ORF">BW900_25890</name>
</gene>
<accession>A0A1S9T0Z8</accession>
<dbReference type="RefSeq" id="WP_078177051.1">
    <property type="nucleotide sequence ID" value="NZ_JBCMNA010000014.1"/>
</dbReference>
<dbReference type="EMBL" id="MUAI01000037">
    <property type="protein sequence ID" value="OOR03668.1"/>
    <property type="molecule type" value="Genomic_DNA"/>
</dbReference>
<dbReference type="Pfam" id="PF03894">
    <property type="entry name" value="XFP"/>
    <property type="match status" value="1"/>
</dbReference>
<keyword evidence="4" id="KW-0456">Lyase</keyword>
<dbReference type="InterPro" id="IPR018970">
    <property type="entry name" value="Xul5P/Fru6P_PKetolase_N"/>
</dbReference>
<dbReference type="PANTHER" id="PTHR31273">
    <property type="entry name" value="PHOSPHOKETOLASE-RELATED"/>
    <property type="match status" value="1"/>
</dbReference>
<dbReference type="Gene3D" id="3.40.50.920">
    <property type="match status" value="1"/>
</dbReference>
<organism evidence="7 8">
    <name type="scientific">Bacillus mycoides</name>
    <dbReference type="NCBI Taxonomy" id="1405"/>
    <lineage>
        <taxon>Bacteria</taxon>
        <taxon>Bacillati</taxon>
        <taxon>Bacillota</taxon>
        <taxon>Bacilli</taxon>
        <taxon>Bacillales</taxon>
        <taxon>Bacillaceae</taxon>
        <taxon>Bacillus</taxon>
        <taxon>Bacillus cereus group</taxon>
    </lineage>
</organism>
<dbReference type="AlphaFoldDB" id="A0A1S9T0Z8"/>
<dbReference type="Gene3D" id="3.40.50.970">
    <property type="match status" value="2"/>
</dbReference>
<dbReference type="NCBIfam" id="NF003616">
    <property type="entry name" value="PRK05261.1-1"/>
    <property type="match status" value="1"/>
</dbReference>
<evidence type="ECO:0000256" key="3">
    <source>
        <dbReference type="ARBA" id="ARBA00023052"/>
    </source>
</evidence>
<evidence type="ECO:0000313" key="8">
    <source>
        <dbReference type="Proteomes" id="UP000190696"/>
    </source>
</evidence>
<evidence type="ECO:0000256" key="4">
    <source>
        <dbReference type="ARBA" id="ARBA00023239"/>
    </source>
</evidence>
<feature type="domain" description="Xylulose 5-phosphate/Fructose 6-phosphate phosphoketolase C-terminal" evidence="5">
    <location>
        <begin position="574"/>
        <end position="742"/>
    </location>
</feature>
<dbReference type="SUPFAM" id="SSF52518">
    <property type="entry name" value="Thiamin diphosphate-binding fold (THDP-binding)"/>
    <property type="match status" value="2"/>
</dbReference>
<feature type="domain" description="Xylulose 5-phosphate/Fructose 6-phosphate phosphoketolase N-terminal" evidence="6">
    <location>
        <begin position="16"/>
        <end position="355"/>
    </location>
</feature>
<keyword evidence="3" id="KW-0786">Thiamine pyrophosphate</keyword>
<sequence length="766" mass="86863">MKAIKMNSKKQIENLKEINAIDKYWRASNYLTVMQMYLKDNCLLQKPLIEEDLKDIVPGHWGTSPGINFIYAHLNAFITRHHADVSLVIGPGHAACSLIANLFLEQSLSEYYPELKVDKEGITKLLNQFGNINGFRSEISPHLPGVIYDGGELGYALAVSYGAVLDRKNEIVVCIVGDGEAETGPTAAAWHSNKYINPNESGTVLPILHLNGFRMGGPSIWAKMSNEELLSYFKGLGYLPIIVEEEHLEMYQALEESYKMISVIKNKKFEKNKSNSSITWPMIILKTPKGWTGVSIEGKASSHKNPLPHVKESIDLLENWLKSYKPNELFDNKGKLVEEIINIIPKENKRIGKSIDRFSSDDNNLILPKLGDYCIKISELNNNITYDNIKIIAPYLGRIFEINKKNRDFRIFSPDELVSNGLGQVLNFTKKGFNRLDEYTENTSADGRIMEILSEHTCQGWLQGYIQTGRNAILPTYEAFAPIFMSMVTQYAKFLYQSKEITWRKSIPSLNYLLTSLCWANTYSHQNPEFINAVVNKSFPFVRCLFPSDANTLLACIEYCLTSKNQINVVVSSKKKLPQWLDIDSAIENVSKGIAEWELHGSSVYNPDIIIAAAGDYPTQECMESIKELEVLLPEMQLKFVSVIDITVLGSEKIFPHAISQKEFSDLFQTGVPVIFSFHGYPSAIKSLLFDRVNSNDFTVVGYSDEGSQSAPDLYKMMENGVSRHHLSILTIERLYKIGKLKEKEFFDLKDIFLKRISDYYIKLGR</sequence>
<dbReference type="GO" id="GO:0005975">
    <property type="term" value="P:carbohydrate metabolic process"/>
    <property type="evidence" value="ECO:0007669"/>
    <property type="project" value="InterPro"/>
</dbReference>
<dbReference type="InterPro" id="IPR005593">
    <property type="entry name" value="Xul5P/Fru6P_PKetolase"/>
</dbReference>
<reference evidence="7 8" key="1">
    <citation type="submission" date="2017-01" db="EMBL/GenBank/DDBJ databases">
        <title>Bacillus cereus isolates.</title>
        <authorList>
            <person name="Beno S.M."/>
        </authorList>
    </citation>
    <scope>NUCLEOTIDE SEQUENCE [LARGE SCALE GENOMIC DNA]</scope>
    <source>
        <strain evidence="7 8">FSL W7-1108</strain>
    </source>
</reference>
<name>A0A1S9T0Z8_BACMY</name>
<dbReference type="InterPro" id="IPR029061">
    <property type="entry name" value="THDP-binding"/>
</dbReference>
<dbReference type="GO" id="GO:0016832">
    <property type="term" value="F:aldehyde-lyase activity"/>
    <property type="evidence" value="ECO:0007669"/>
    <property type="project" value="InterPro"/>
</dbReference>
<evidence type="ECO:0000256" key="2">
    <source>
        <dbReference type="ARBA" id="ARBA00005623"/>
    </source>
</evidence>
<comment type="cofactor">
    <cofactor evidence="1">
        <name>thiamine diphosphate</name>
        <dbReference type="ChEBI" id="CHEBI:58937"/>
    </cofactor>
</comment>
<dbReference type="Pfam" id="PF09364">
    <property type="entry name" value="XFP_N"/>
    <property type="match status" value="1"/>
</dbReference>
<evidence type="ECO:0000313" key="7">
    <source>
        <dbReference type="EMBL" id="OOR03668.1"/>
    </source>
</evidence>
<comment type="similarity">
    <text evidence="2">Belongs to the XFP family.</text>
</comment>
<dbReference type="InterPro" id="IPR018969">
    <property type="entry name" value="Xul5P/Fru6P_PKetolase_C"/>
</dbReference>
<dbReference type="Proteomes" id="UP000190696">
    <property type="component" value="Unassembled WGS sequence"/>
</dbReference>
<evidence type="ECO:0000259" key="5">
    <source>
        <dbReference type="Pfam" id="PF09363"/>
    </source>
</evidence>